<gene>
    <name evidence="1" type="ORF">ACFPFW_04725</name>
</gene>
<evidence type="ECO:0000313" key="2">
    <source>
        <dbReference type="Proteomes" id="UP001595796"/>
    </source>
</evidence>
<keyword evidence="1" id="KW-0489">Methyltransferase</keyword>
<evidence type="ECO:0000313" key="1">
    <source>
        <dbReference type="EMBL" id="MFC5067317.1"/>
    </source>
</evidence>
<keyword evidence="2" id="KW-1185">Reference proteome</keyword>
<protein>
    <submittedName>
        <fullName evidence="1">Class I SAM-dependent methyltransferase</fullName>
        <ecNumber evidence="1">2.1.1.-</ecNumber>
    </submittedName>
</protein>
<proteinExistence type="predicted"/>
<accession>A0ABV9Z0L8</accession>
<organism evidence="1 2">
    <name type="scientific">Flaviflagellibacter deserti</name>
    <dbReference type="NCBI Taxonomy" id="2267266"/>
    <lineage>
        <taxon>Bacteria</taxon>
        <taxon>Pseudomonadati</taxon>
        <taxon>Pseudomonadota</taxon>
        <taxon>Alphaproteobacteria</taxon>
        <taxon>Hyphomicrobiales</taxon>
        <taxon>Flaviflagellibacter</taxon>
    </lineage>
</organism>
<dbReference type="SUPFAM" id="SSF53335">
    <property type="entry name" value="S-adenosyl-L-methionine-dependent methyltransferases"/>
    <property type="match status" value="1"/>
</dbReference>
<dbReference type="Proteomes" id="UP001595796">
    <property type="component" value="Unassembled WGS sequence"/>
</dbReference>
<dbReference type="Gene3D" id="3.40.50.150">
    <property type="entry name" value="Vaccinia Virus protein VP39"/>
    <property type="match status" value="1"/>
</dbReference>
<dbReference type="InterPro" id="IPR029063">
    <property type="entry name" value="SAM-dependent_MTases_sf"/>
</dbReference>
<dbReference type="GO" id="GO:0032259">
    <property type="term" value="P:methylation"/>
    <property type="evidence" value="ECO:0007669"/>
    <property type="project" value="UniProtKB-KW"/>
</dbReference>
<sequence length="199" mass="22521">MLFEQLLASALTGAHLEIGTAAGGTLKEMMLIYPVAVRPKFVVVDPMTYFDDQMSIIEQNLRSSGIDPATVDFRRGYSWPLFQEALKAKDRFSFIFIDGHHGVKFVTQDLAWTRLLDVGGIVALHDHSKRFPGVLWSVRRFLKVNKNYEKIAETGALVILRKTASSPRPEVTSMDILLAALMKVPLNWKRSFDRRISRA</sequence>
<keyword evidence="1" id="KW-0808">Transferase</keyword>
<name>A0ABV9Z0L8_9HYPH</name>
<reference evidence="2" key="1">
    <citation type="journal article" date="2019" name="Int. J. Syst. Evol. Microbiol.">
        <title>The Global Catalogue of Microorganisms (GCM) 10K type strain sequencing project: providing services to taxonomists for standard genome sequencing and annotation.</title>
        <authorList>
            <consortium name="The Broad Institute Genomics Platform"/>
            <consortium name="The Broad Institute Genome Sequencing Center for Infectious Disease"/>
            <person name="Wu L."/>
            <person name="Ma J."/>
        </authorList>
    </citation>
    <scope>NUCLEOTIDE SEQUENCE [LARGE SCALE GENOMIC DNA]</scope>
    <source>
        <strain evidence="2">CGMCC 1.16444</strain>
    </source>
</reference>
<dbReference type="Pfam" id="PF13578">
    <property type="entry name" value="Methyltransf_24"/>
    <property type="match status" value="1"/>
</dbReference>
<dbReference type="EMBL" id="JBHSJF010000005">
    <property type="protein sequence ID" value="MFC5067317.1"/>
    <property type="molecule type" value="Genomic_DNA"/>
</dbReference>
<dbReference type="EC" id="2.1.1.-" evidence="1"/>
<dbReference type="GO" id="GO:0008168">
    <property type="term" value="F:methyltransferase activity"/>
    <property type="evidence" value="ECO:0007669"/>
    <property type="project" value="UniProtKB-KW"/>
</dbReference>
<comment type="caution">
    <text evidence="1">The sequence shown here is derived from an EMBL/GenBank/DDBJ whole genome shotgun (WGS) entry which is preliminary data.</text>
</comment>